<dbReference type="InterPro" id="IPR011055">
    <property type="entry name" value="Dup_hybrid_motif"/>
</dbReference>
<dbReference type="PROSITE" id="PS51272">
    <property type="entry name" value="SLH"/>
    <property type="match status" value="2"/>
</dbReference>
<feature type="region of interest" description="Disordered" evidence="1">
    <location>
        <begin position="246"/>
        <end position="322"/>
    </location>
</feature>
<accession>A0A7C3ZXG6</accession>
<feature type="compositionally biased region" description="Low complexity" evidence="1">
    <location>
        <begin position="308"/>
        <end position="318"/>
    </location>
</feature>
<dbReference type="GO" id="GO:0004222">
    <property type="term" value="F:metalloendopeptidase activity"/>
    <property type="evidence" value="ECO:0007669"/>
    <property type="project" value="TreeGrafter"/>
</dbReference>
<dbReference type="CDD" id="cd12797">
    <property type="entry name" value="M23_peptidase"/>
    <property type="match status" value="1"/>
</dbReference>
<dbReference type="InterPro" id="IPR016047">
    <property type="entry name" value="M23ase_b-sheet_dom"/>
</dbReference>
<dbReference type="EMBL" id="DSPX01000167">
    <property type="protein sequence ID" value="HGG02149.1"/>
    <property type="molecule type" value="Genomic_DNA"/>
</dbReference>
<feature type="domain" description="SLH" evidence="2">
    <location>
        <begin position="184"/>
        <end position="248"/>
    </location>
</feature>
<gene>
    <name evidence="3" type="ORF">ENR15_16260</name>
</gene>
<dbReference type="PANTHER" id="PTHR21666:SF270">
    <property type="entry name" value="MUREIN HYDROLASE ACTIVATOR ENVC"/>
    <property type="match status" value="1"/>
</dbReference>
<name>A0A7C3ZXG6_9CYAN</name>
<organism evidence="3">
    <name type="scientific">Planktothricoides sp. SpSt-374</name>
    <dbReference type="NCBI Taxonomy" id="2282167"/>
    <lineage>
        <taxon>Bacteria</taxon>
        <taxon>Bacillati</taxon>
        <taxon>Cyanobacteriota</taxon>
        <taxon>Cyanophyceae</taxon>
        <taxon>Oscillatoriophycideae</taxon>
        <taxon>Oscillatoriales</taxon>
        <taxon>Oscillatoriaceae</taxon>
        <taxon>Planktothricoides</taxon>
    </lineage>
</organism>
<feature type="domain" description="SLH" evidence="2">
    <location>
        <begin position="50"/>
        <end position="113"/>
    </location>
</feature>
<sequence>MNPPNVAILYPPAVVCSNQVNDYGCNEALANVSSHSWSQYQSTALPAGVGTASGLTDVHGHWAEDFILALQQLGIVRGFPDGTFRPEAPMTEAQLASLLIKAFSHLPLDDRRQLPDYPPPPPAGESPVELPAHWATTAMLAAAQMGFFPASQLGNPNQLISRLDVVVALVKGLDLKAPPMSQTNVDFEDATEIPDDARESFAAAIASGLIVMNPQEQFFHPQQIATRADVAAFLYQALLIKERLGESGSQGASEPASQRANEPGIWGNSITPSTITPSPRPELTQSSGGSTPELAPPQGRVPLWNGHSFSSYSSQEDSQGVTATATIVAPSLVEPAPQNRPSQDPPRRTQGAETLAVRVIDGLENLRFKMQGEESENLDNIPAPQLPPLGAANIYLPEEIPAFDGYIWPTTGTFTSGYGWRWGRMHYGIDIAGPIGTPIMAAAAGVITYADWSDGYGYLVEIQHADGSLTRYAHNSRILVREGELVDQGQQISEMGSTGRSTGPHLHFEIHQPDSGPVNPLALLPGEPPSFASGVWGQGGR</sequence>
<evidence type="ECO:0000259" key="2">
    <source>
        <dbReference type="PROSITE" id="PS51272"/>
    </source>
</evidence>
<dbReference type="AlphaFoldDB" id="A0A7C3ZXG6"/>
<comment type="caution">
    <text evidence="3">The sequence shown here is derived from an EMBL/GenBank/DDBJ whole genome shotgun (WGS) entry which is preliminary data.</text>
</comment>
<evidence type="ECO:0000256" key="1">
    <source>
        <dbReference type="SAM" id="MobiDB-lite"/>
    </source>
</evidence>
<dbReference type="SUPFAM" id="SSF51261">
    <property type="entry name" value="Duplicated hybrid motif"/>
    <property type="match status" value="1"/>
</dbReference>
<reference evidence="3" key="1">
    <citation type="journal article" date="2020" name="mSystems">
        <title>Genome- and Community-Level Interaction Insights into Carbon Utilization and Element Cycling Functions of Hydrothermarchaeota in Hydrothermal Sediment.</title>
        <authorList>
            <person name="Zhou Z."/>
            <person name="Liu Y."/>
            <person name="Xu W."/>
            <person name="Pan J."/>
            <person name="Luo Z.H."/>
            <person name="Li M."/>
        </authorList>
    </citation>
    <scope>NUCLEOTIDE SEQUENCE [LARGE SCALE GENOMIC DNA]</scope>
    <source>
        <strain evidence="3">SpSt-374</strain>
    </source>
</reference>
<protein>
    <recommendedName>
        <fullName evidence="2">SLH domain-containing protein</fullName>
    </recommendedName>
</protein>
<feature type="compositionally biased region" description="Polar residues" evidence="1">
    <location>
        <begin position="247"/>
        <end position="260"/>
    </location>
</feature>
<dbReference type="Pfam" id="PF01551">
    <property type="entry name" value="Peptidase_M23"/>
    <property type="match status" value="1"/>
</dbReference>
<dbReference type="Gene3D" id="2.70.70.10">
    <property type="entry name" value="Glucose Permease (Domain IIA)"/>
    <property type="match status" value="1"/>
</dbReference>
<feature type="region of interest" description="Disordered" evidence="1">
    <location>
        <begin position="332"/>
        <end position="351"/>
    </location>
</feature>
<dbReference type="PANTHER" id="PTHR21666">
    <property type="entry name" value="PEPTIDASE-RELATED"/>
    <property type="match status" value="1"/>
</dbReference>
<evidence type="ECO:0000313" key="3">
    <source>
        <dbReference type="EMBL" id="HGG02149.1"/>
    </source>
</evidence>
<dbReference type="Pfam" id="PF00395">
    <property type="entry name" value="SLH"/>
    <property type="match status" value="1"/>
</dbReference>
<dbReference type="InterPro" id="IPR001119">
    <property type="entry name" value="SLH_dom"/>
</dbReference>
<proteinExistence type="predicted"/>
<dbReference type="InterPro" id="IPR050570">
    <property type="entry name" value="Cell_wall_metabolism_enzyme"/>
</dbReference>